<accession>A0A926HUB2</accession>
<dbReference type="GO" id="GO:0006811">
    <property type="term" value="P:monoatomic ion transport"/>
    <property type="evidence" value="ECO:0007669"/>
    <property type="project" value="UniProtKB-KW"/>
</dbReference>
<comment type="caution">
    <text evidence="14">The sequence shown here is derived from an EMBL/GenBank/DDBJ whole genome shotgun (WGS) entry which is preliminary data.</text>
</comment>
<keyword evidence="9 13" id="KW-1133">Transmembrane helix</keyword>
<comment type="similarity">
    <text evidence="3">Belongs to the multi antimicrobial extrusion (MATE) (TC 2.A.66.1) family.</text>
</comment>
<dbReference type="PANTHER" id="PTHR43298">
    <property type="entry name" value="MULTIDRUG RESISTANCE PROTEIN NORM-RELATED"/>
    <property type="match status" value="1"/>
</dbReference>
<feature type="transmembrane region" description="Helical" evidence="13">
    <location>
        <begin position="420"/>
        <end position="440"/>
    </location>
</feature>
<evidence type="ECO:0000256" key="12">
    <source>
        <dbReference type="ARBA" id="ARBA00031636"/>
    </source>
</evidence>
<dbReference type="Proteomes" id="UP000620366">
    <property type="component" value="Unassembled WGS sequence"/>
</dbReference>
<dbReference type="InterPro" id="IPR050222">
    <property type="entry name" value="MATE_MdtK"/>
</dbReference>
<dbReference type="GO" id="GO:0042910">
    <property type="term" value="F:xenobiotic transmembrane transporter activity"/>
    <property type="evidence" value="ECO:0007669"/>
    <property type="project" value="InterPro"/>
</dbReference>
<evidence type="ECO:0000256" key="7">
    <source>
        <dbReference type="ARBA" id="ARBA00022475"/>
    </source>
</evidence>
<feature type="transmembrane region" description="Helical" evidence="13">
    <location>
        <begin position="172"/>
        <end position="192"/>
    </location>
</feature>
<dbReference type="PIRSF" id="PIRSF006603">
    <property type="entry name" value="DinF"/>
    <property type="match status" value="1"/>
</dbReference>
<keyword evidence="10" id="KW-0406">Ion transport</keyword>
<feature type="transmembrane region" description="Helical" evidence="13">
    <location>
        <begin position="12"/>
        <end position="31"/>
    </location>
</feature>
<keyword evidence="7" id="KW-1003">Cell membrane</keyword>
<keyword evidence="15" id="KW-1185">Reference proteome</keyword>
<keyword evidence="11 13" id="KW-0472">Membrane</keyword>
<feature type="transmembrane region" description="Helical" evidence="13">
    <location>
        <begin position="241"/>
        <end position="266"/>
    </location>
</feature>
<dbReference type="InterPro" id="IPR048279">
    <property type="entry name" value="MdtK-like"/>
</dbReference>
<dbReference type="InterPro" id="IPR002528">
    <property type="entry name" value="MATE_fam"/>
</dbReference>
<feature type="transmembrane region" description="Helical" evidence="13">
    <location>
        <begin position="135"/>
        <end position="160"/>
    </location>
</feature>
<gene>
    <name evidence="14" type="ORF">H8695_03520</name>
</gene>
<keyword evidence="6" id="KW-0050">Antiport</keyword>
<dbReference type="CDD" id="cd13138">
    <property type="entry name" value="MATE_yoeA_like"/>
    <property type="match status" value="1"/>
</dbReference>
<evidence type="ECO:0000256" key="10">
    <source>
        <dbReference type="ARBA" id="ARBA00023065"/>
    </source>
</evidence>
<organism evidence="14 15">
    <name type="scientific">Feifania hominis</name>
    <dbReference type="NCBI Taxonomy" id="2763660"/>
    <lineage>
        <taxon>Bacteria</taxon>
        <taxon>Bacillati</taxon>
        <taxon>Bacillota</taxon>
        <taxon>Clostridia</taxon>
        <taxon>Eubacteriales</taxon>
        <taxon>Feifaniaceae</taxon>
        <taxon>Feifania</taxon>
    </lineage>
</organism>
<dbReference type="GO" id="GO:0005886">
    <property type="term" value="C:plasma membrane"/>
    <property type="evidence" value="ECO:0007669"/>
    <property type="project" value="UniProtKB-SubCell"/>
</dbReference>
<proteinExistence type="inferred from homology"/>
<sequence>MDTGMGVDITQGVIWRQLLSLFFPVLFGTFFQQLYNTADAMIVGRFVGKQALGAVGGATGVLVSIITNLFVGLSSGTTVVVAQIYGAGKHEEVDSAVHTSMLLALIGGAGLSVVGLLCAPAALRAMDTPADVLPYALTYIRVILLGMVPSFIYNMGAGVLRAVGDTRRPVNFLIAACLTNVVLDILFVAGFHMGVFGAALATIISQTLSAVLIVLSLCNTNACYRLVPKKLRMVRGMLWRVVRVGLPAGLQSNMYAISNVLIQSRINSFGTDTVAAWTAHGKIDGFFWMILSAYGIAMTTFVGQNFGARKYDRMKESVKIGLGLAAGTAVVTSLFYCTLSGPLLGIFTDDATVIEIGRQIVFGMVPYYVTYVCIEILASTIRGCGDALMPMLMTGGGVCVLRIVWIFTLLPIRPELSTVLASYPISWVVTSVLFCLYYRFGGWLRRCVGRAGLPAHGEQELCKKN</sequence>
<comment type="subcellular location">
    <subcellularLocation>
        <location evidence="2">Cell membrane</location>
        <topology evidence="2">Multi-pass membrane protein</topology>
    </subcellularLocation>
</comment>
<reference evidence="14" key="1">
    <citation type="submission" date="2020-08" db="EMBL/GenBank/DDBJ databases">
        <title>Genome public.</title>
        <authorList>
            <person name="Liu C."/>
            <person name="Sun Q."/>
        </authorList>
    </citation>
    <scope>NUCLEOTIDE SEQUENCE</scope>
    <source>
        <strain evidence="14">BX7</strain>
    </source>
</reference>
<name>A0A926HUB2_9FIRM</name>
<dbReference type="Pfam" id="PF01554">
    <property type="entry name" value="MatE"/>
    <property type="match status" value="2"/>
</dbReference>
<evidence type="ECO:0000313" key="15">
    <source>
        <dbReference type="Proteomes" id="UP000620366"/>
    </source>
</evidence>
<feature type="transmembrane region" description="Helical" evidence="13">
    <location>
        <begin position="102"/>
        <end position="123"/>
    </location>
</feature>
<dbReference type="NCBIfam" id="TIGR00797">
    <property type="entry name" value="matE"/>
    <property type="match status" value="1"/>
</dbReference>
<protein>
    <recommendedName>
        <fullName evidence="4">Probable multidrug resistance protein NorM</fullName>
    </recommendedName>
    <alternativeName>
        <fullName evidence="12">Multidrug-efflux transporter</fullName>
    </alternativeName>
</protein>
<dbReference type="AlphaFoldDB" id="A0A926HUB2"/>
<evidence type="ECO:0000256" key="11">
    <source>
        <dbReference type="ARBA" id="ARBA00023136"/>
    </source>
</evidence>
<evidence type="ECO:0000256" key="4">
    <source>
        <dbReference type="ARBA" id="ARBA00020268"/>
    </source>
</evidence>
<evidence type="ECO:0000256" key="13">
    <source>
        <dbReference type="SAM" id="Phobius"/>
    </source>
</evidence>
<dbReference type="EMBL" id="JACRSP010000001">
    <property type="protein sequence ID" value="MBC8535760.1"/>
    <property type="molecule type" value="Genomic_DNA"/>
</dbReference>
<feature type="transmembrane region" description="Helical" evidence="13">
    <location>
        <begin position="390"/>
        <end position="408"/>
    </location>
</feature>
<feature type="transmembrane region" description="Helical" evidence="13">
    <location>
        <begin position="51"/>
        <end position="81"/>
    </location>
</feature>
<feature type="transmembrane region" description="Helical" evidence="13">
    <location>
        <begin position="198"/>
        <end position="220"/>
    </location>
</feature>
<evidence type="ECO:0000256" key="1">
    <source>
        <dbReference type="ARBA" id="ARBA00003408"/>
    </source>
</evidence>
<keyword evidence="8 13" id="KW-0812">Transmembrane</keyword>
<evidence type="ECO:0000256" key="2">
    <source>
        <dbReference type="ARBA" id="ARBA00004651"/>
    </source>
</evidence>
<feature type="transmembrane region" description="Helical" evidence="13">
    <location>
        <begin position="320"/>
        <end position="347"/>
    </location>
</feature>
<dbReference type="PANTHER" id="PTHR43298:SF2">
    <property type="entry name" value="FMN_FAD EXPORTER YEEO-RELATED"/>
    <property type="match status" value="1"/>
</dbReference>
<keyword evidence="5" id="KW-0813">Transport</keyword>
<evidence type="ECO:0000256" key="9">
    <source>
        <dbReference type="ARBA" id="ARBA00022989"/>
    </source>
</evidence>
<evidence type="ECO:0000256" key="8">
    <source>
        <dbReference type="ARBA" id="ARBA00022692"/>
    </source>
</evidence>
<feature type="transmembrane region" description="Helical" evidence="13">
    <location>
        <begin position="286"/>
        <end position="308"/>
    </location>
</feature>
<evidence type="ECO:0000313" key="14">
    <source>
        <dbReference type="EMBL" id="MBC8535760.1"/>
    </source>
</evidence>
<evidence type="ECO:0000256" key="3">
    <source>
        <dbReference type="ARBA" id="ARBA00010199"/>
    </source>
</evidence>
<comment type="function">
    <text evidence="1">Multidrug efflux pump.</text>
</comment>
<dbReference type="GO" id="GO:0015297">
    <property type="term" value="F:antiporter activity"/>
    <property type="evidence" value="ECO:0007669"/>
    <property type="project" value="UniProtKB-KW"/>
</dbReference>
<evidence type="ECO:0000256" key="6">
    <source>
        <dbReference type="ARBA" id="ARBA00022449"/>
    </source>
</evidence>
<evidence type="ECO:0000256" key="5">
    <source>
        <dbReference type="ARBA" id="ARBA00022448"/>
    </source>
</evidence>
<feature type="transmembrane region" description="Helical" evidence="13">
    <location>
        <begin position="359"/>
        <end position="378"/>
    </location>
</feature>